<feature type="domain" description="Alpha-L-fucosidase C-terminal" evidence="9">
    <location>
        <begin position="362"/>
        <end position="448"/>
    </location>
</feature>
<dbReference type="InterPro" id="IPR000933">
    <property type="entry name" value="Glyco_hydro_29"/>
</dbReference>
<evidence type="ECO:0000256" key="3">
    <source>
        <dbReference type="ARBA" id="ARBA00012662"/>
    </source>
</evidence>
<dbReference type="Gene3D" id="2.60.40.1180">
    <property type="entry name" value="Golgi alpha-mannosidase II"/>
    <property type="match status" value="1"/>
</dbReference>
<accession>A0ABN8M7W4</accession>
<dbReference type="PIRSF" id="PIRSF001092">
    <property type="entry name" value="Alpha-L-fucosidase"/>
    <property type="match status" value="1"/>
</dbReference>
<feature type="domain" description="Glycoside hydrolase family 29 N-terminal" evidence="8">
    <location>
        <begin position="16"/>
        <end position="351"/>
    </location>
</feature>
<evidence type="ECO:0000256" key="1">
    <source>
        <dbReference type="ARBA" id="ARBA00004071"/>
    </source>
</evidence>
<comment type="caution">
    <text evidence="10">The sequence shown here is derived from an EMBL/GenBank/DDBJ whole genome shotgun (WGS) entry which is preliminary data.</text>
</comment>
<evidence type="ECO:0000259" key="8">
    <source>
        <dbReference type="Pfam" id="PF01120"/>
    </source>
</evidence>
<dbReference type="Proteomes" id="UP001159427">
    <property type="component" value="Unassembled WGS sequence"/>
</dbReference>
<keyword evidence="6 7" id="KW-0326">Glycosidase</keyword>
<comment type="function">
    <text evidence="1">Alpha-L-fucosidase is responsible for hydrolyzing the alpha-1,6-linked fucose joined to the reducing-end N-acetylglucosamine of the carbohydrate moieties of glycoproteins.</text>
</comment>
<evidence type="ECO:0000256" key="2">
    <source>
        <dbReference type="ARBA" id="ARBA00007951"/>
    </source>
</evidence>
<comment type="similarity">
    <text evidence="2 7">Belongs to the glycosyl hydrolase 29 family.</text>
</comment>
<reference evidence="10 11" key="1">
    <citation type="submission" date="2022-05" db="EMBL/GenBank/DDBJ databases">
        <authorList>
            <consortium name="Genoscope - CEA"/>
            <person name="William W."/>
        </authorList>
    </citation>
    <scope>NUCLEOTIDE SEQUENCE [LARGE SCALE GENOMIC DNA]</scope>
</reference>
<dbReference type="EC" id="3.2.1.51" evidence="3"/>
<gene>
    <name evidence="10" type="ORF">PEVE_00023389</name>
</gene>
<dbReference type="InterPro" id="IPR017853">
    <property type="entry name" value="GH"/>
</dbReference>
<evidence type="ECO:0000256" key="5">
    <source>
        <dbReference type="ARBA" id="ARBA00022801"/>
    </source>
</evidence>
<dbReference type="Gene3D" id="3.20.20.80">
    <property type="entry name" value="Glycosidases"/>
    <property type="match status" value="1"/>
</dbReference>
<dbReference type="SMART" id="SM00812">
    <property type="entry name" value="Alpha_L_fucos"/>
    <property type="match status" value="1"/>
</dbReference>
<dbReference type="InterPro" id="IPR057739">
    <property type="entry name" value="Glyco_hydro_29_N"/>
</dbReference>
<dbReference type="Pfam" id="PF01120">
    <property type="entry name" value="Alpha_L_fucos"/>
    <property type="match status" value="1"/>
</dbReference>
<evidence type="ECO:0000259" key="9">
    <source>
        <dbReference type="Pfam" id="PF16757"/>
    </source>
</evidence>
<protein>
    <recommendedName>
        <fullName evidence="3">alpha-L-fucosidase</fullName>
        <ecNumber evidence="3">3.2.1.51</ecNumber>
    </recommendedName>
</protein>
<dbReference type="EMBL" id="CALNXI010000310">
    <property type="protein sequence ID" value="CAH3024610.1"/>
    <property type="molecule type" value="Genomic_DNA"/>
</dbReference>
<feature type="signal peptide" evidence="7">
    <location>
        <begin position="1"/>
        <end position="18"/>
    </location>
</feature>
<dbReference type="PANTHER" id="PTHR10030:SF37">
    <property type="entry name" value="ALPHA-L-FUCOSIDASE-RELATED"/>
    <property type="match status" value="1"/>
</dbReference>
<dbReference type="InterPro" id="IPR013780">
    <property type="entry name" value="Glyco_hydro_b"/>
</dbReference>
<evidence type="ECO:0000256" key="7">
    <source>
        <dbReference type="PIRNR" id="PIRNR001092"/>
    </source>
</evidence>
<feature type="chain" id="PRO_5045015856" description="alpha-L-fucosidase" evidence="7">
    <location>
        <begin position="19"/>
        <end position="451"/>
    </location>
</feature>
<keyword evidence="4 7" id="KW-0732">Signal</keyword>
<evidence type="ECO:0000256" key="4">
    <source>
        <dbReference type="ARBA" id="ARBA00022729"/>
    </source>
</evidence>
<evidence type="ECO:0000256" key="6">
    <source>
        <dbReference type="ARBA" id="ARBA00023295"/>
    </source>
</evidence>
<sequence length="451" mass="52007">MNLLSAIFFLSLSSLVSSQYQPTWESLDARPLPPWYDEAKFGIFMHWGVYSVPSFGSEWFWYNWKGRQNPKYVEFMKKNYPPTFEYTDFAPMFKAEFFDPVAWAKLLTQSGARYVVLTSKHHEGWTNWRSNVSWNWNSVDNGPHRDLVGDLADAIRSHTNITFGLYHSLFEWFNPLYLKDSASNFSTQDYVKQVCLPELYDLISTYKPEYLWSDGSHGPDTYWMSREFLAWLYNDSPVKDTVVTNDRWCSNGCVCHHGGVYTCHDRYNPGKLQNHKWENALTVDKGSWGYRRNVDINSYLDINQLLYQLASTVSCGGNMLLNVGPTADGRIIPAFEERLLQMGEWLSVNGEAIYSSKPWRAQNDTVNKNVWYTSKAGVVYAILLEWPETEELTLGSPKATDNTQVTMLGYEGKFVWKPDTSTGGMIITLPGIPVNKLPSKWAWVFKLEKVL</sequence>
<proteinExistence type="inferred from homology"/>
<name>A0ABN8M7W4_9CNID</name>
<evidence type="ECO:0000313" key="10">
    <source>
        <dbReference type="EMBL" id="CAH3024610.1"/>
    </source>
</evidence>
<dbReference type="PRINTS" id="PR00741">
    <property type="entry name" value="GLHYDRLASE29"/>
</dbReference>
<dbReference type="InterPro" id="IPR016286">
    <property type="entry name" value="FUC_metazoa-typ"/>
</dbReference>
<dbReference type="PANTHER" id="PTHR10030">
    <property type="entry name" value="ALPHA-L-FUCOSIDASE"/>
    <property type="match status" value="1"/>
</dbReference>
<dbReference type="SUPFAM" id="SSF51445">
    <property type="entry name" value="(Trans)glycosidases"/>
    <property type="match status" value="1"/>
</dbReference>
<dbReference type="Pfam" id="PF16757">
    <property type="entry name" value="Fucosidase_C"/>
    <property type="match status" value="1"/>
</dbReference>
<keyword evidence="5 7" id="KW-0378">Hydrolase</keyword>
<keyword evidence="11" id="KW-1185">Reference proteome</keyword>
<dbReference type="InterPro" id="IPR031919">
    <property type="entry name" value="Fucosidase_C"/>
</dbReference>
<organism evidence="10 11">
    <name type="scientific">Porites evermanni</name>
    <dbReference type="NCBI Taxonomy" id="104178"/>
    <lineage>
        <taxon>Eukaryota</taxon>
        <taxon>Metazoa</taxon>
        <taxon>Cnidaria</taxon>
        <taxon>Anthozoa</taxon>
        <taxon>Hexacorallia</taxon>
        <taxon>Scleractinia</taxon>
        <taxon>Fungiina</taxon>
        <taxon>Poritidae</taxon>
        <taxon>Porites</taxon>
    </lineage>
</organism>
<evidence type="ECO:0000313" key="11">
    <source>
        <dbReference type="Proteomes" id="UP001159427"/>
    </source>
</evidence>